<dbReference type="PRINTS" id="PR01243">
    <property type="entry name" value="NUCDPKINASE"/>
</dbReference>
<feature type="binding site" evidence="12 13">
    <location>
        <position position="57"/>
    </location>
    <ligand>
        <name>ATP</name>
        <dbReference type="ChEBI" id="CHEBI:30616"/>
    </ligand>
</feature>
<dbReference type="GO" id="GO:0006183">
    <property type="term" value="P:GTP biosynthetic process"/>
    <property type="evidence" value="ECO:0007669"/>
    <property type="project" value="UniProtKB-UniRule"/>
</dbReference>
<keyword evidence="9 12" id="KW-0067">ATP-binding</keyword>
<dbReference type="GO" id="GO:0006241">
    <property type="term" value="P:CTP biosynthetic process"/>
    <property type="evidence" value="ECO:0007669"/>
    <property type="project" value="UniProtKB-UniRule"/>
</dbReference>
<evidence type="ECO:0000256" key="12">
    <source>
        <dbReference type="HAMAP-Rule" id="MF_00451"/>
    </source>
</evidence>
<comment type="function">
    <text evidence="12">Major role in the synthesis of nucleoside triphosphates other than ATP. The ATP gamma phosphate is transferred to the NDP beta phosphate via a ping-pong mechanism, using a phosphorylated active-site intermediate.</text>
</comment>
<keyword evidence="12" id="KW-0597">Phosphoprotein</keyword>
<dbReference type="InterPro" id="IPR001564">
    <property type="entry name" value="Nucleoside_diP_kinase"/>
</dbReference>
<dbReference type="STRING" id="36849.OXPF_40750"/>
<dbReference type="PATRIC" id="fig|36849.3.peg.4308"/>
<dbReference type="Pfam" id="PF00334">
    <property type="entry name" value="NDK"/>
    <property type="match status" value="1"/>
</dbReference>
<comment type="similarity">
    <text evidence="2 12 13 14">Belongs to the NDK family.</text>
</comment>
<comment type="caution">
    <text evidence="16">The sequence shown here is derived from an EMBL/GenBank/DDBJ whole genome shotgun (WGS) entry which is preliminary data.</text>
</comment>
<dbReference type="GO" id="GO:0005737">
    <property type="term" value="C:cytoplasm"/>
    <property type="evidence" value="ECO:0007669"/>
    <property type="project" value="UniProtKB-SubCell"/>
</dbReference>
<evidence type="ECO:0000256" key="7">
    <source>
        <dbReference type="ARBA" id="ARBA00022741"/>
    </source>
</evidence>
<dbReference type="SUPFAM" id="SSF54919">
    <property type="entry name" value="Nucleoside diphosphate kinase, NDK"/>
    <property type="match status" value="1"/>
</dbReference>
<dbReference type="InterPro" id="IPR036850">
    <property type="entry name" value="NDK-like_dom_sf"/>
</dbReference>
<feature type="binding site" evidence="12 13">
    <location>
        <position position="9"/>
    </location>
    <ligand>
        <name>ATP</name>
        <dbReference type="ChEBI" id="CHEBI:30616"/>
    </ligand>
</feature>
<dbReference type="AlphaFoldDB" id="A0A0P8WVL9"/>
<dbReference type="GO" id="GO:0005524">
    <property type="term" value="F:ATP binding"/>
    <property type="evidence" value="ECO:0007669"/>
    <property type="project" value="UniProtKB-UniRule"/>
</dbReference>
<keyword evidence="12" id="KW-0963">Cytoplasm</keyword>
<reference evidence="16 17" key="1">
    <citation type="submission" date="2015-09" db="EMBL/GenBank/DDBJ databases">
        <title>Genome sequence of Oxobacter pfennigii DSM 3222.</title>
        <authorList>
            <person name="Poehlein A."/>
            <person name="Bengelsdorf F.R."/>
            <person name="Schiel-Bengelsdorf B."/>
            <person name="Duerre P."/>
            <person name="Daniel R."/>
        </authorList>
    </citation>
    <scope>NUCLEOTIDE SEQUENCE [LARGE SCALE GENOMIC DNA]</scope>
    <source>
        <strain evidence="16 17">DSM 3222</strain>
    </source>
</reference>
<comment type="subcellular location">
    <subcellularLocation>
        <location evidence="12">Cytoplasm</location>
    </subcellularLocation>
</comment>
<dbReference type="Proteomes" id="UP000050326">
    <property type="component" value="Unassembled WGS sequence"/>
</dbReference>
<evidence type="ECO:0000256" key="5">
    <source>
        <dbReference type="ARBA" id="ARBA00022679"/>
    </source>
</evidence>
<evidence type="ECO:0000256" key="8">
    <source>
        <dbReference type="ARBA" id="ARBA00022777"/>
    </source>
</evidence>
<evidence type="ECO:0000256" key="9">
    <source>
        <dbReference type="ARBA" id="ARBA00022840"/>
    </source>
</evidence>
<dbReference type="HAMAP" id="MF_00451">
    <property type="entry name" value="NDP_kinase"/>
    <property type="match status" value="1"/>
</dbReference>
<evidence type="ECO:0000256" key="6">
    <source>
        <dbReference type="ARBA" id="ARBA00022723"/>
    </source>
</evidence>
<protein>
    <recommendedName>
        <fullName evidence="4 12">Nucleoside diphosphate kinase</fullName>
        <shortName evidence="12">NDK</shortName>
        <shortName evidence="12">NDP kinase</shortName>
        <ecNumber evidence="3 12">2.7.4.6</ecNumber>
    </recommendedName>
    <alternativeName>
        <fullName evidence="12">Nucleoside-2-P kinase</fullName>
    </alternativeName>
</protein>
<feature type="binding site" evidence="12 13">
    <location>
        <position position="85"/>
    </location>
    <ligand>
        <name>ATP</name>
        <dbReference type="ChEBI" id="CHEBI:30616"/>
    </ligand>
</feature>
<comment type="catalytic activity">
    <reaction evidence="12">
        <text>a ribonucleoside 5'-diphosphate + ATP = a ribonucleoside 5'-triphosphate + ADP</text>
        <dbReference type="Rhea" id="RHEA:18113"/>
        <dbReference type="ChEBI" id="CHEBI:30616"/>
        <dbReference type="ChEBI" id="CHEBI:57930"/>
        <dbReference type="ChEBI" id="CHEBI:61557"/>
        <dbReference type="ChEBI" id="CHEBI:456216"/>
        <dbReference type="EC" id="2.7.4.6"/>
    </reaction>
</comment>
<evidence type="ECO:0000259" key="15">
    <source>
        <dbReference type="SMART" id="SM00562"/>
    </source>
</evidence>
<evidence type="ECO:0000313" key="16">
    <source>
        <dbReference type="EMBL" id="KPU42290.1"/>
    </source>
</evidence>
<keyword evidence="5 12" id="KW-0808">Transferase</keyword>
<sequence length="132" mass="14684">MERTFAMIKPDGVSRGLTGEIIKRYEQKGLKIAALKMMNADKATVEEHYIEHKEKSFYGELLDYILSGPVVAMVIEGHSAITLVRKLNGATKVEDAQPGTIRGDFAASTTNNIVHSSDSIESAEREIKLWFK</sequence>
<feature type="active site" description="Pros-phosphohistidine intermediate" evidence="12 13">
    <location>
        <position position="115"/>
    </location>
</feature>
<feature type="binding site" evidence="12 13">
    <location>
        <position position="91"/>
    </location>
    <ligand>
        <name>ATP</name>
        <dbReference type="ChEBI" id="CHEBI:30616"/>
    </ligand>
</feature>
<keyword evidence="11 12" id="KW-0546">Nucleotide metabolism</keyword>
<keyword evidence="7 12" id="KW-0547">Nucleotide-binding</keyword>
<keyword evidence="8 12" id="KW-0418">Kinase</keyword>
<evidence type="ECO:0000313" key="17">
    <source>
        <dbReference type="Proteomes" id="UP000050326"/>
    </source>
</evidence>
<dbReference type="GO" id="GO:0004550">
    <property type="term" value="F:nucleoside diphosphate kinase activity"/>
    <property type="evidence" value="ECO:0007669"/>
    <property type="project" value="UniProtKB-UniRule"/>
</dbReference>
<name>A0A0P8WVL9_9CLOT</name>
<comment type="cofactor">
    <cofactor evidence="1 12">
        <name>Mg(2+)</name>
        <dbReference type="ChEBI" id="CHEBI:18420"/>
    </cofactor>
</comment>
<dbReference type="OrthoDB" id="9801161at2"/>
<evidence type="ECO:0000256" key="4">
    <source>
        <dbReference type="ARBA" id="ARBA00017632"/>
    </source>
</evidence>
<comment type="catalytic activity">
    <reaction evidence="12">
        <text>a 2'-deoxyribonucleoside 5'-diphosphate + ATP = a 2'-deoxyribonucleoside 5'-triphosphate + ADP</text>
        <dbReference type="Rhea" id="RHEA:44640"/>
        <dbReference type="ChEBI" id="CHEBI:30616"/>
        <dbReference type="ChEBI" id="CHEBI:61560"/>
        <dbReference type="ChEBI" id="CHEBI:73316"/>
        <dbReference type="ChEBI" id="CHEBI:456216"/>
        <dbReference type="EC" id="2.7.4.6"/>
    </reaction>
</comment>
<dbReference type="GO" id="GO:0046872">
    <property type="term" value="F:metal ion binding"/>
    <property type="evidence" value="ECO:0007669"/>
    <property type="project" value="UniProtKB-KW"/>
</dbReference>
<evidence type="ECO:0000256" key="2">
    <source>
        <dbReference type="ARBA" id="ARBA00008142"/>
    </source>
</evidence>
<dbReference type="Gene3D" id="3.30.70.141">
    <property type="entry name" value="Nucleoside diphosphate kinase-like domain"/>
    <property type="match status" value="1"/>
</dbReference>
<accession>A0A0P8WVL9</accession>
<dbReference type="EMBL" id="LKET01000068">
    <property type="protein sequence ID" value="KPU42290.1"/>
    <property type="molecule type" value="Genomic_DNA"/>
</dbReference>
<dbReference type="NCBIfam" id="NF001908">
    <property type="entry name" value="PRK00668.1"/>
    <property type="match status" value="1"/>
</dbReference>
<dbReference type="SMART" id="SM00562">
    <property type="entry name" value="NDK"/>
    <property type="match status" value="1"/>
</dbReference>
<dbReference type="FunFam" id="3.30.70.141:FF:000003">
    <property type="entry name" value="Nucleoside diphosphate kinase"/>
    <property type="match status" value="1"/>
</dbReference>
<evidence type="ECO:0000256" key="14">
    <source>
        <dbReference type="RuleBase" id="RU004011"/>
    </source>
</evidence>
<dbReference type="InterPro" id="IPR034907">
    <property type="entry name" value="NDK-like_dom"/>
</dbReference>
<dbReference type="CDD" id="cd04413">
    <property type="entry name" value="NDPk_I"/>
    <property type="match status" value="1"/>
</dbReference>
<organism evidence="16 17">
    <name type="scientific">Oxobacter pfennigii</name>
    <dbReference type="NCBI Taxonomy" id="36849"/>
    <lineage>
        <taxon>Bacteria</taxon>
        <taxon>Bacillati</taxon>
        <taxon>Bacillota</taxon>
        <taxon>Clostridia</taxon>
        <taxon>Eubacteriales</taxon>
        <taxon>Clostridiaceae</taxon>
        <taxon>Oxobacter</taxon>
    </lineage>
</organism>
<keyword evidence="17" id="KW-1185">Reference proteome</keyword>
<feature type="domain" description="Nucleoside diphosphate kinase-like" evidence="15">
    <location>
        <begin position="1"/>
        <end position="132"/>
    </location>
</feature>
<evidence type="ECO:0000256" key="13">
    <source>
        <dbReference type="PROSITE-ProRule" id="PRU00706"/>
    </source>
</evidence>
<dbReference type="PROSITE" id="PS51374">
    <property type="entry name" value="NDPK_LIKE"/>
    <property type="match status" value="1"/>
</dbReference>
<feature type="binding site" evidence="12 13">
    <location>
        <position position="112"/>
    </location>
    <ligand>
        <name>ATP</name>
        <dbReference type="ChEBI" id="CHEBI:30616"/>
    </ligand>
</feature>
<comment type="subunit">
    <text evidence="12">Homotetramer.</text>
</comment>
<dbReference type="PANTHER" id="PTHR11349">
    <property type="entry name" value="NUCLEOSIDE DIPHOSPHATE KINASE"/>
    <property type="match status" value="1"/>
</dbReference>
<proteinExistence type="inferred from homology"/>
<feature type="binding site" evidence="12 13">
    <location>
        <position position="102"/>
    </location>
    <ligand>
        <name>ATP</name>
        <dbReference type="ChEBI" id="CHEBI:30616"/>
    </ligand>
</feature>
<dbReference type="RefSeq" id="WP_054877019.1">
    <property type="nucleotide sequence ID" value="NZ_LKET01000068.1"/>
</dbReference>
<keyword evidence="10 12" id="KW-0460">Magnesium</keyword>
<evidence type="ECO:0000256" key="3">
    <source>
        <dbReference type="ARBA" id="ARBA00012966"/>
    </source>
</evidence>
<dbReference type="GO" id="GO:0006228">
    <property type="term" value="P:UTP biosynthetic process"/>
    <property type="evidence" value="ECO:0007669"/>
    <property type="project" value="UniProtKB-UniRule"/>
</dbReference>
<dbReference type="EC" id="2.7.4.6" evidence="3 12"/>
<evidence type="ECO:0000256" key="1">
    <source>
        <dbReference type="ARBA" id="ARBA00001946"/>
    </source>
</evidence>
<keyword evidence="6 12" id="KW-0479">Metal-binding</keyword>
<gene>
    <name evidence="12 16" type="primary">ndk</name>
    <name evidence="16" type="ORF">OXPF_40750</name>
</gene>
<evidence type="ECO:0000256" key="11">
    <source>
        <dbReference type="ARBA" id="ARBA00023080"/>
    </source>
</evidence>
<evidence type="ECO:0000256" key="10">
    <source>
        <dbReference type="ARBA" id="ARBA00022842"/>
    </source>
</evidence>